<evidence type="ECO:0000313" key="2">
    <source>
        <dbReference type="Proteomes" id="UP000176998"/>
    </source>
</evidence>
<dbReference type="AlphaFoldDB" id="A0A1G4BS43"/>
<keyword evidence="2" id="KW-1185">Reference proteome</keyword>
<name>A0A1G4BS43_9PEZI</name>
<proteinExistence type="predicted"/>
<protein>
    <submittedName>
        <fullName evidence="1">Uncharacterized protein</fullName>
    </submittedName>
</protein>
<comment type="caution">
    <text evidence="1">The sequence shown here is derived from an EMBL/GenBank/DDBJ whole genome shotgun (WGS) entry which is preliminary data.</text>
</comment>
<accession>A0A1G4BS43</accession>
<evidence type="ECO:0000313" key="1">
    <source>
        <dbReference type="EMBL" id="OHF04126.1"/>
    </source>
</evidence>
<dbReference type="OrthoDB" id="4802527at2759"/>
<gene>
    <name evidence="1" type="ORF">CORC01_00465</name>
</gene>
<dbReference type="GeneID" id="34553632"/>
<sequence>MRLINNSGIKFQVSEDDVAVVVAAAIRGFTDVGIVLHPETLSRSGHKLFLIFPSSAPPRPLLHTCAKSWTHLPRHYAEAFATAKDPKKYDWVSFDIDTIYLAQHDLKNLNAEWPTVRKLIILAIDSGLFFHT</sequence>
<dbReference type="EMBL" id="MJBS01000003">
    <property type="protein sequence ID" value="OHF04126.1"/>
    <property type="molecule type" value="Genomic_DNA"/>
</dbReference>
<dbReference type="Proteomes" id="UP000176998">
    <property type="component" value="Unassembled WGS sequence"/>
</dbReference>
<dbReference type="RefSeq" id="XP_022481261.1">
    <property type="nucleotide sequence ID" value="XM_022612122.1"/>
</dbReference>
<organism evidence="1 2">
    <name type="scientific">Colletotrichum orchidophilum</name>
    <dbReference type="NCBI Taxonomy" id="1209926"/>
    <lineage>
        <taxon>Eukaryota</taxon>
        <taxon>Fungi</taxon>
        <taxon>Dikarya</taxon>
        <taxon>Ascomycota</taxon>
        <taxon>Pezizomycotina</taxon>
        <taxon>Sordariomycetes</taxon>
        <taxon>Hypocreomycetidae</taxon>
        <taxon>Glomerellales</taxon>
        <taxon>Glomerellaceae</taxon>
        <taxon>Colletotrichum</taxon>
    </lineage>
</organism>
<reference evidence="1 2" key="1">
    <citation type="submission" date="2016-09" db="EMBL/GenBank/DDBJ databases">
        <authorList>
            <person name="Capua I."/>
            <person name="De Benedictis P."/>
            <person name="Joannis T."/>
            <person name="Lombin L.H."/>
            <person name="Cattoli G."/>
        </authorList>
    </citation>
    <scope>NUCLEOTIDE SEQUENCE [LARGE SCALE GENOMIC DNA]</scope>
    <source>
        <strain evidence="1 2">IMI 309357</strain>
    </source>
</reference>